<dbReference type="PANTHER" id="PTHR21937">
    <property type="entry name" value="CCDC66 DOMAIN-CONTAINING PROTEIN"/>
    <property type="match status" value="1"/>
</dbReference>
<feature type="region of interest" description="Disordered" evidence="1">
    <location>
        <begin position="482"/>
        <end position="561"/>
    </location>
</feature>
<evidence type="ECO:0000313" key="3">
    <source>
        <dbReference type="RefSeq" id="XP_053762137.1"/>
    </source>
</evidence>
<accession>A0A9W2VTT2</accession>
<dbReference type="GeneID" id="109259190"/>
<evidence type="ECO:0000256" key="1">
    <source>
        <dbReference type="SAM" id="MobiDB-lite"/>
    </source>
</evidence>
<dbReference type="CTD" id="100652824"/>
<dbReference type="InterPro" id="IPR031440">
    <property type="entry name" value="DUF4670"/>
</dbReference>
<dbReference type="RefSeq" id="XP_053762137.1">
    <property type="nucleotide sequence ID" value="XM_053906162.1"/>
</dbReference>
<feature type="compositionally biased region" description="Basic and acidic residues" evidence="1">
    <location>
        <begin position="826"/>
        <end position="845"/>
    </location>
</feature>
<protein>
    <submittedName>
        <fullName evidence="3">Uncharacterized protein KIAA2012 homolog isoform X1</fullName>
    </submittedName>
</protein>
<feature type="compositionally biased region" description="Basic residues" evidence="1">
    <location>
        <begin position="429"/>
        <end position="442"/>
    </location>
</feature>
<keyword evidence="2" id="KW-1185">Reference proteome</keyword>
<feature type="compositionally biased region" description="Polar residues" evidence="1">
    <location>
        <begin position="522"/>
        <end position="531"/>
    </location>
</feature>
<feature type="compositionally biased region" description="Basic and acidic residues" evidence="1">
    <location>
        <begin position="745"/>
        <end position="758"/>
    </location>
</feature>
<dbReference type="Proteomes" id="UP001165780">
    <property type="component" value="Unplaced"/>
</dbReference>
<feature type="compositionally biased region" description="Basic and acidic residues" evidence="1">
    <location>
        <begin position="1042"/>
        <end position="1058"/>
    </location>
</feature>
<dbReference type="PANTHER" id="PTHR21937:SF5">
    <property type="entry name" value="GENE 973-RELATED"/>
    <property type="match status" value="1"/>
</dbReference>
<reference evidence="3" key="1">
    <citation type="submission" date="2025-08" db="UniProtKB">
        <authorList>
            <consortium name="RefSeq"/>
        </authorList>
    </citation>
    <scope>IDENTIFICATION</scope>
    <source>
        <tissue evidence="3">Whole blood</tissue>
    </source>
</reference>
<feature type="region of interest" description="Disordered" evidence="1">
    <location>
        <begin position="1127"/>
        <end position="1151"/>
    </location>
</feature>
<proteinExistence type="predicted"/>
<feature type="compositionally biased region" description="Basic and acidic residues" evidence="1">
    <location>
        <begin position="766"/>
        <end position="776"/>
    </location>
</feature>
<feature type="compositionally biased region" description="Polar residues" evidence="1">
    <location>
        <begin position="913"/>
        <end position="923"/>
    </location>
</feature>
<dbReference type="Pfam" id="PF15709">
    <property type="entry name" value="DUF4670"/>
    <property type="match status" value="2"/>
</dbReference>
<sequence length="1214" mass="139807">MFTLSLLSRGHGKLVQNKQKLEVYFEPEDYLNWKSPEDYVLVSKPQDDGIANQHTWSLFLPKTFSTRKGALILYSEGLALSAWTPEGRRKGPYRSKGHRKRLGFELHTLQDLKEAILAYGRGQREQDRTWQPYLHFRSQPESQAQRQMQPGYSAKRYLRGLLRTWPPDTMYRLQCAGYIKDSVLLQDSQLNVPKNLRPQQDLSGVPPKYHLLPVFPSFWIQQGKSFEQGQQGLDEGEAGTGGRMDEGCVAKNHSQGIHLLPLRKQPCQEDETQAEDTSIENHPRIHTSKESHNEKIQQTSRRAFGHACIDHSWLLSDKSHITFYGGAFPNRKADLSDRQENIKLHKGRSSHLLQEPPAERCLFPPIAPATGSEKNTAGEVKKKKVPKALKLPPISEEPPRVLNPLRSPFKANEPPAELFIFPVEIHFHTQHPSKEKSHRRGAPHPESGPETEEKVRALRKPPMKHASLEKPRELTVHLPVDTGRDMLSPQGDDAPPQNMTPPMSLIKGIKSPESQRGRDSPRTSGCNSSTGPMDVRRAKGTLPAEGQEDSKDPTLGHFLLGPDGENVCLSLPRPTETEEPLSSKAYESINSNTSHEKEGSSIQHLLKANNESRTYLHTNLNETSPLTQKPEKQGAQQSLEAAAQKRGEPQSCINKGLICSNRKEFYTRKLHIDMTPFLKENGDEMDYHEEPGGPLRENHQDTQDQELRNMNLDPPSASLDDHIQTFESDTVQKTGRDYDVHHLQRRLPGHESLERLGPKDTSLLPRGREEKTEPRSFNHQALANVNEMELIGKDKRKKRTKTDKSKAPQGEREGKVHRKAEASVGKSKESKTEKKSGLIPKERNPRTKRKRIRKERNLEIAAELSGPDIINSKEIEDTSDRGFSPSSSLVEDPWLSTKYDAPESQVSIDGRSSPMQTIPVTRNTESKEERSYDDPSKTLLAKREQEASRDRLRAERAEMRRLEVERKRREQEEQRQLLQEQLERAEKMKEELELEQRARAEEIRWVEQREAVATPGGSRKRPGLTSTRDRVGSEANARLRKQRLEEERQRQEEEERKQQLQLQVAQERLRQQQDKFRRKLQELQRKKQQEEAERAEAEKQRQRELEIQLAEEQKRLMEMAEEERLEYQRRKQEAEEKAQQEAEERRQREEEAARLALEEAMKQVQEQARQKAALKKHLQFHQELSKEASGLQWTQNISRSWVFSYFQFLQIPKP</sequence>
<feature type="region of interest" description="Disordered" evidence="1">
    <location>
        <begin position="622"/>
        <end position="647"/>
    </location>
</feature>
<feature type="compositionally biased region" description="Basic and acidic residues" evidence="1">
    <location>
        <begin position="924"/>
        <end position="952"/>
    </location>
</feature>
<feature type="region of interest" description="Disordered" evidence="1">
    <location>
        <begin position="1080"/>
        <end position="1103"/>
    </location>
</feature>
<feature type="region of interest" description="Disordered" evidence="1">
    <location>
        <begin position="429"/>
        <end position="456"/>
    </location>
</feature>
<gene>
    <name evidence="3" type="primary">KIAA2012</name>
</gene>
<feature type="region of interest" description="Disordered" evidence="1">
    <location>
        <begin position="745"/>
        <end position="952"/>
    </location>
</feature>
<dbReference type="AlphaFoldDB" id="A0A9W2VTT2"/>
<feature type="compositionally biased region" description="Basic and acidic residues" evidence="1">
    <location>
        <begin position="871"/>
        <end position="880"/>
    </location>
</feature>
<evidence type="ECO:0000313" key="2">
    <source>
        <dbReference type="Proteomes" id="UP001165780"/>
    </source>
</evidence>
<feature type="region of interest" description="Disordered" evidence="1">
    <location>
        <begin position="1008"/>
        <end position="1064"/>
    </location>
</feature>
<feature type="compositionally biased region" description="Basic and acidic residues" evidence="1">
    <location>
        <begin position="802"/>
        <end position="814"/>
    </location>
</feature>
<organism evidence="2 3">
    <name type="scientific">Panthera pardus</name>
    <name type="common">Leopard</name>
    <name type="synonym">Felis pardus</name>
    <dbReference type="NCBI Taxonomy" id="9691"/>
    <lineage>
        <taxon>Eukaryota</taxon>
        <taxon>Metazoa</taxon>
        <taxon>Chordata</taxon>
        <taxon>Craniata</taxon>
        <taxon>Vertebrata</taxon>
        <taxon>Euteleostomi</taxon>
        <taxon>Mammalia</taxon>
        <taxon>Eutheria</taxon>
        <taxon>Laurasiatheria</taxon>
        <taxon>Carnivora</taxon>
        <taxon>Feliformia</taxon>
        <taxon>Felidae</taxon>
        <taxon>Pantherinae</taxon>
        <taxon>Panthera</taxon>
    </lineage>
</organism>
<name>A0A9W2VTT2_PANPR</name>